<feature type="domain" description="Alanine racemase N-terminal" evidence="4">
    <location>
        <begin position="11"/>
        <end position="227"/>
    </location>
</feature>
<proteinExistence type="predicted"/>
<evidence type="ECO:0000313" key="5">
    <source>
        <dbReference type="EMBL" id="QBK24878.1"/>
    </source>
</evidence>
<dbReference type="SUPFAM" id="SSF51419">
    <property type="entry name" value="PLP-binding barrel"/>
    <property type="match status" value="1"/>
</dbReference>
<dbReference type="RefSeq" id="WP_208651209.1">
    <property type="nucleotide sequence ID" value="NZ_CP036528.1"/>
</dbReference>
<keyword evidence="3" id="KW-0413">Isomerase</keyword>
<protein>
    <submittedName>
        <fullName evidence="5">Alanine/ornithine racemase family PLP-dependent enzyme</fullName>
    </submittedName>
</protein>
<evidence type="ECO:0000313" key="6">
    <source>
        <dbReference type="Proteomes" id="UP000291151"/>
    </source>
</evidence>
<dbReference type="GO" id="GO:0030170">
    <property type="term" value="F:pyridoxal phosphate binding"/>
    <property type="evidence" value="ECO:0007669"/>
    <property type="project" value="TreeGrafter"/>
</dbReference>
<sequence length="380" mass="42212">MKLKPVPRIEINLDKIQHNAIVLKQLCEAKGVEVTGVVKGVCADLQIVNTLIQAGITRLAVSKIIHLEKLKKANINATTILLRTPGMSEIPNVVKYADISMNTELTIIRALSEEAIKQGKIHKIMIMVEMGDLREGVMPKDLPAFINEVIKLRGIEIVGLATNFACFGGVIPTEDKMREFSSLVQQIRQQFSLQLPIVSGGNSANIKWLMETKNIGVINDVRLGESILLGRETTKGEVIPKLYQDTFKFVAEVIEAKQKPSVPYGNRGKNGFGESIKFHEQGWINHILVGVGRQDVSVSGLTPTMPVKILGSTSDHIVLDGKKILFKPGDEITFIPNYGALLSIMTSPYIHKTYIEFKGSKHEKQNNVYSIYKQKIIPRH</sequence>
<dbReference type="EMBL" id="CP036528">
    <property type="protein sequence ID" value="QBK24878.1"/>
    <property type="molecule type" value="Genomic_DNA"/>
</dbReference>
<evidence type="ECO:0000256" key="2">
    <source>
        <dbReference type="ARBA" id="ARBA00022898"/>
    </source>
</evidence>
<accession>A0A4P6USN8</accession>
<dbReference type="GO" id="GO:0008784">
    <property type="term" value="F:alanine racemase activity"/>
    <property type="evidence" value="ECO:0007669"/>
    <property type="project" value="TreeGrafter"/>
</dbReference>
<comment type="cofactor">
    <cofactor evidence="1">
        <name>pyridoxal 5'-phosphate</name>
        <dbReference type="ChEBI" id="CHEBI:597326"/>
    </cofactor>
</comment>
<name>A0A4P6USN8_9BACL</name>
<dbReference type="InterPro" id="IPR001608">
    <property type="entry name" value="Ala_racemase_N"/>
</dbReference>
<dbReference type="CDD" id="cd06815">
    <property type="entry name" value="PLPDE_III_AR_like_1"/>
    <property type="match status" value="1"/>
</dbReference>
<dbReference type="Pfam" id="PF01168">
    <property type="entry name" value="Ala_racemase_N"/>
    <property type="match status" value="1"/>
</dbReference>
<dbReference type="InterPro" id="IPR029066">
    <property type="entry name" value="PLP-binding_barrel"/>
</dbReference>
<keyword evidence="2" id="KW-0663">Pyridoxal phosphate</keyword>
<evidence type="ECO:0000256" key="1">
    <source>
        <dbReference type="ARBA" id="ARBA00001933"/>
    </source>
</evidence>
<dbReference type="Proteomes" id="UP000291151">
    <property type="component" value="Chromosome"/>
</dbReference>
<dbReference type="AlphaFoldDB" id="A0A4P6USN8"/>
<organism evidence="5 6">
    <name type="scientific">Ureibacillus thermophilus</name>
    <dbReference type="NCBI Taxonomy" id="367743"/>
    <lineage>
        <taxon>Bacteria</taxon>
        <taxon>Bacillati</taxon>
        <taxon>Bacillota</taxon>
        <taxon>Bacilli</taxon>
        <taxon>Bacillales</taxon>
        <taxon>Caryophanaceae</taxon>
        <taxon>Ureibacillus</taxon>
    </lineage>
</organism>
<dbReference type="PANTHER" id="PTHR30511">
    <property type="entry name" value="ALANINE RACEMASE"/>
    <property type="match status" value="1"/>
</dbReference>
<keyword evidence="6" id="KW-1185">Reference proteome</keyword>
<gene>
    <name evidence="5" type="ORF">DKZ56_02735</name>
</gene>
<dbReference type="KEGG" id="uth:DKZ56_02735"/>
<evidence type="ECO:0000259" key="4">
    <source>
        <dbReference type="Pfam" id="PF01168"/>
    </source>
</evidence>
<dbReference type="PANTHER" id="PTHR30511:SF3">
    <property type="entry name" value="LYSINE RACEMASE"/>
    <property type="match status" value="1"/>
</dbReference>
<reference evidence="5 6" key="1">
    <citation type="submission" date="2019-02" db="EMBL/GenBank/DDBJ databases">
        <title>Ureibacillus thermophilus.</title>
        <authorList>
            <person name="Sunny J.S."/>
            <person name="Natarajan A."/>
            <person name="Saleena L.M."/>
        </authorList>
    </citation>
    <scope>NUCLEOTIDE SEQUENCE [LARGE SCALE GENOMIC DNA]</scope>
    <source>
        <strain evidence="5 6">LM102</strain>
    </source>
</reference>
<dbReference type="InterPro" id="IPR000821">
    <property type="entry name" value="Ala_racemase"/>
</dbReference>
<evidence type="ECO:0000256" key="3">
    <source>
        <dbReference type="ARBA" id="ARBA00023235"/>
    </source>
</evidence>
<dbReference type="Gene3D" id="3.20.20.10">
    <property type="entry name" value="Alanine racemase"/>
    <property type="match status" value="1"/>
</dbReference>
<dbReference type="GO" id="GO:0005829">
    <property type="term" value="C:cytosol"/>
    <property type="evidence" value="ECO:0007669"/>
    <property type="project" value="TreeGrafter"/>
</dbReference>